<dbReference type="Proteomes" id="UP000030758">
    <property type="component" value="Unassembled WGS sequence"/>
</dbReference>
<proteinExistence type="predicted"/>
<reference evidence="1" key="1">
    <citation type="journal article" date="2014" name="Nat. Genet.">
        <title>Genome and transcriptome of the porcine whipworm Trichuris suis.</title>
        <authorList>
            <person name="Jex A.R."/>
            <person name="Nejsum P."/>
            <person name="Schwarz E.M."/>
            <person name="Hu L."/>
            <person name="Young N.D."/>
            <person name="Hall R.S."/>
            <person name="Korhonen P.K."/>
            <person name="Liao S."/>
            <person name="Thamsborg S."/>
            <person name="Xia J."/>
            <person name="Xu P."/>
            <person name="Wang S."/>
            <person name="Scheerlinck J.P."/>
            <person name="Hofmann A."/>
            <person name="Sternberg P.W."/>
            <person name="Wang J."/>
            <person name="Gasser R.B."/>
        </authorList>
    </citation>
    <scope>NUCLEOTIDE SEQUENCE [LARGE SCALE GENOMIC DNA]</scope>
    <source>
        <strain evidence="1">DCEP-RM93F</strain>
    </source>
</reference>
<sequence length="169" mass="18950">MKQIALLRTLIDEICNKKLLETGTVLVEPTAINCKWVDSVGWQCWTKPVFLSASVSSFLLLFPELHDLMLILLLGIVDTMCCRDCTLVSIFTSGKTQIDSRIFCWWRRQVHVHLIKLNLRGTANTLSVSGLPSVCINRLVYQCYAACTKKAGHSLSDVLSEYVAELTLS</sequence>
<accession>A0A085NT07</accession>
<dbReference type="AlphaFoldDB" id="A0A085NT07"/>
<organism evidence="1">
    <name type="scientific">Trichuris suis</name>
    <name type="common">pig whipworm</name>
    <dbReference type="NCBI Taxonomy" id="68888"/>
    <lineage>
        <taxon>Eukaryota</taxon>
        <taxon>Metazoa</taxon>
        <taxon>Ecdysozoa</taxon>
        <taxon>Nematoda</taxon>
        <taxon>Enoplea</taxon>
        <taxon>Dorylaimia</taxon>
        <taxon>Trichinellida</taxon>
        <taxon>Trichuridae</taxon>
        <taxon>Trichuris</taxon>
    </lineage>
</organism>
<dbReference type="EMBL" id="KL367476">
    <property type="protein sequence ID" value="KFD72603.1"/>
    <property type="molecule type" value="Genomic_DNA"/>
</dbReference>
<evidence type="ECO:0000313" key="1">
    <source>
        <dbReference type="EMBL" id="KFD72603.1"/>
    </source>
</evidence>
<gene>
    <name evidence="1" type="ORF">M514_15007</name>
</gene>
<name>A0A085NT07_9BILA</name>
<protein>
    <submittedName>
        <fullName evidence="1">Uncharacterized protein</fullName>
    </submittedName>
</protein>